<keyword evidence="1" id="KW-0812">Transmembrane</keyword>
<accession>A0A0B0ID62</accession>
<dbReference type="STRING" id="333138.LQ50_16125"/>
<sequence>MDNSNKNLNSIFEQSMLFRSILLLSVFLYMVYVSIEIYKSHISEPFIVNAELTQVEFNQLHLLSNYAFIAEVGFLILLIVCNLLMFKKEKKPFFKDFILFQLLMFTGLFLLNTALAWLFNVPIGNMTQILFAPFTVVMMVLIYFLIESFLRRREVKESKLK</sequence>
<organism evidence="2 3">
    <name type="scientific">Halalkalibacter okhensis</name>
    <dbReference type="NCBI Taxonomy" id="333138"/>
    <lineage>
        <taxon>Bacteria</taxon>
        <taxon>Bacillati</taxon>
        <taxon>Bacillota</taxon>
        <taxon>Bacilli</taxon>
        <taxon>Bacillales</taxon>
        <taxon>Bacillaceae</taxon>
        <taxon>Halalkalibacter</taxon>
    </lineage>
</organism>
<dbReference type="Proteomes" id="UP000030832">
    <property type="component" value="Unassembled WGS sequence"/>
</dbReference>
<gene>
    <name evidence="2" type="ORF">LQ50_16125</name>
</gene>
<feature type="transmembrane region" description="Helical" evidence="1">
    <location>
        <begin position="16"/>
        <end position="35"/>
    </location>
</feature>
<proteinExistence type="predicted"/>
<feature type="transmembrane region" description="Helical" evidence="1">
    <location>
        <begin position="125"/>
        <end position="146"/>
    </location>
</feature>
<feature type="transmembrane region" description="Helical" evidence="1">
    <location>
        <begin position="66"/>
        <end position="85"/>
    </location>
</feature>
<reference evidence="2 3" key="1">
    <citation type="submission" date="2014-09" db="EMBL/GenBank/DDBJ databases">
        <title>Genome sequencing and annotation of Bacillus Okhensis strain Kh10-101T.</title>
        <authorList>
            <person name="Prakash J.S."/>
        </authorList>
    </citation>
    <scope>NUCLEOTIDE SEQUENCE [LARGE SCALE GENOMIC DNA]</scope>
    <source>
        <strain evidence="3">Kh10-101T</strain>
    </source>
</reference>
<name>A0A0B0ID62_9BACI</name>
<evidence type="ECO:0000313" key="3">
    <source>
        <dbReference type="Proteomes" id="UP000030832"/>
    </source>
</evidence>
<dbReference type="EMBL" id="JRJU01000021">
    <property type="protein sequence ID" value="KHF39235.1"/>
    <property type="molecule type" value="Genomic_DNA"/>
</dbReference>
<protein>
    <submittedName>
        <fullName evidence="2">Uncharacterized protein</fullName>
    </submittedName>
</protein>
<dbReference type="OrthoDB" id="2973012at2"/>
<keyword evidence="1" id="KW-1133">Transmembrane helix</keyword>
<keyword evidence="3" id="KW-1185">Reference proteome</keyword>
<dbReference type="AlphaFoldDB" id="A0A0B0ID62"/>
<dbReference type="RefSeq" id="WP_034630866.1">
    <property type="nucleotide sequence ID" value="NZ_JRJU01000021.1"/>
</dbReference>
<feature type="transmembrane region" description="Helical" evidence="1">
    <location>
        <begin position="97"/>
        <end position="119"/>
    </location>
</feature>
<keyword evidence="1" id="KW-0472">Membrane</keyword>
<evidence type="ECO:0000313" key="2">
    <source>
        <dbReference type="EMBL" id="KHF39235.1"/>
    </source>
</evidence>
<evidence type="ECO:0000256" key="1">
    <source>
        <dbReference type="SAM" id="Phobius"/>
    </source>
</evidence>
<comment type="caution">
    <text evidence="2">The sequence shown here is derived from an EMBL/GenBank/DDBJ whole genome shotgun (WGS) entry which is preliminary data.</text>
</comment>